<evidence type="ECO:0000313" key="7">
    <source>
        <dbReference type="EMBL" id="OGE74246.1"/>
    </source>
</evidence>
<dbReference type="Gene3D" id="2.40.30.10">
    <property type="entry name" value="Translation factors"/>
    <property type="match status" value="2"/>
</dbReference>
<dbReference type="Proteomes" id="UP000177610">
    <property type="component" value="Unassembled WGS sequence"/>
</dbReference>
<organism evidence="7 8">
    <name type="scientific">Candidatus Doudnabacteria bacterium RIFCSPHIGHO2_01_FULL_41_86</name>
    <dbReference type="NCBI Taxonomy" id="1817821"/>
    <lineage>
        <taxon>Bacteria</taxon>
        <taxon>Candidatus Doudnaibacteriota</taxon>
    </lineage>
</organism>
<dbReference type="PANTHER" id="PTHR11229">
    <property type="entry name" value="50S RIBOSOMAL PROTEIN L3"/>
    <property type="match status" value="1"/>
</dbReference>
<sequence length="191" mass="20692">MAKFIIAQKLKMSQMFTDKGIVVPVTILKAGPVKVTLVRTMDKDKYTAVQVGFGKKKTGNKFKKLVEFRTDDKDSYSTGDEIKADTFIIGDKVKVTAEMKGKGFAGPVKRWHFHGAPASHGHDHPRAVGAIGGRFPQHVRKGLHMAGRMGGTRTVTNLEVVDVDAARNLIAIKGAVPGANGGIVKIQAMRK</sequence>
<dbReference type="EMBL" id="MFEH01000001">
    <property type="protein sequence ID" value="OGE74246.1"/>
    <property type="molecule type" value="Genomic_DNA"/>
</dbReference>
<comment type="caution">
    <text evidence="7">The sequence shown here is derived from an EMBL/GenBank/DDBJ whole genome shotgun (WGS) entry which is preliminary data.</text>
</comment>
<dbReference type="GO" id="GO:0003735">
    <property type="term" value="F:structural constituent of ribosome"/>
    <property type="evidence" value="ECO:0007669"/>
    <property type="project" value="UniProtKB-UniRule"/>
</dbReference>
<dbReference type="InterPro" id="IPR009000">
    <property type="entry name" value="Transl_B-barrel_sf"/>
</dbReference>
<keyword evidence="5" id="KW-0687">Ribonucleoprotein</keyword>
<dbReference type="SUPFAM" id="SSF50447">
    <property type="entry name" value="Translation proteins"/>
    <property type="match status" value="1"/>
</dbReference>
<dbReference type="GO" id="GO:0006412">
    <property type="term" value="P:translation"/>
    <property type="evidence" value="ECO:0007669"/>
    <property type="project" value="UniProtKB-UniRule"/>
</dbReference>
<keyword evidence="2" id="KW-0699">rRNA-binding</keyword>
<dbReference type="InterPro" id="IPR000597">
    <property type="entry name" value="Ribosomal_uL3"/>
</dbReference>
<dbReference type="InterPro" id="IPR019927">
    <property type="entry name" value="Ribosomal_uL3_bac/org-type"/>
</dbReference>
<dbReference type="Pfam" id="PF00297">
    <property type="entry name" value="Ribosomal_L3"/>
    <property type="match status" value="1"/>
</dbReference>
<keyword evidence="3" id="KW-0694">RNA-binding</keyword>
<evidence type="ECO:0000256" key="6">
    <source>
        <dbReference type="NCBIfam" id="TIGR03625"/>
    </source>
</evidence>
<dbReference type="PANTHER" id="PTHR11229:SF16">
    <property type="entry name" value="LARGE RIBOSOMAL SUBUNIT PROTEIN UL3C"/>
    <property type="match status" value="1"/>
</dbReference>
<evidence type="ECO:0000256" key="1">
    <source>
        <dbReference type="ARBA" id="ARBA00006540"/>
    </source>
</evidence>
<comment type="similarity">
    <text evidence="1">Belongs to the universal ribosomal protein uL3 family.</text>
</comment>
<gene>
    <name evidence="7" type="ORF">A2717_01715</name>
</gene>
<evidence type="ECO:0000313" key="8">
    <source>
        <dbReference type="Proteomes" id="UP000177610"/>
    </source>
</evidence>
<dbReference type="STRING" id="1817821.A2717_01715"/>
<evidence type="ECO:0000256" key="2">
    <source>
        <dbReference type="ARBA" id="ARBA00022730"/>
    </source>
</evidence>
<reference evidence="7 8" key="1">
    <citation type="journal article" date="2016" name="Nat. Commun.">
        <title>Thousands of microbial genomes shed light on interconnected biogeochemical processes in an aquifer system.</title>
        <authorList>
            <person name="Anantharaman K."/>
            <person name="Brown C.T."/>
            <person name="Hug L.A."/>
            <person name="Sharon I."/>
            <person name="Castelle C.J."/>
            <person name="Probst A.J."/>
            <person name="Thomas B.C."/>
            <person name="Singh A."/>
            <person name="Wilkins M.J."/>
            <person name="Karaoz U."/>
            <person name="Brodie E.L."/>
            <person name="Williams K.H."/>
            <person name="Hubbard S.S."/>
            <person name="Banfield J.F."/>
        </authorList>
    </citation>
    <scope>NUCLEOTIDE SEQUENCE [LARGE SCALE GENOMIC DNA]</scope>
</reference>
<evidence type="ECO:0000256" key="3">
    <source>
        <dbReference type="ARBA" id="ARBA00022884"/>
    </source>
</evidence>
<evidence type="ECO:0000256" key="5">
    <source>
        <dbReference type="ARBA" id="ARBA00023274"/>
    </source>
</evidence>
<evidence type="ECO:0000256" key="4">
    <source>
        <dbReference type="ARBA" id="ARBA00022980"/>
    </source>
</evidence>
<proteinExistence type="inferred from homology"/>
<protein>
    <recommendedName>
        <fullName evidence="6">50S ribosomal protein L3</fullName>
    </recommendedName>
</protein>
<dbReference type="GO" id="GO:0019843">
    <property type="term" value="F:rRNA binding"/>
    <property type="evidence" value="ECO:0007669"/>
    <property type="project" value="UniProtKB-KW"/>
</dbReference>
<keyword evidence="4 7" id="KW-0689">Ribosomal protein</keyword>
<dbReference type="NCBIfam" id="TIGR03625">
    <property type="entry name" value="L3_bact"/>
    <property type="match status" value="1"/>
</dbReference>
<dbReference type="AlphaFoldDB" id="A0A1F5N9A1"/>
<name>A0A1F5N9A1_9BACT</name>
<dbReference type="GO" id="GO:0022625">
    <property type="term" value="C:cytosolic large ribosomal subunit"/>
    <property type="evidence" value="ECO:0007669"/>
    <property type="project" value="TreeGrafter"/>
</dbReference>
<accession>A0A1F5N9A1</accession>